<reference evidence="2" key="1">
    <citation type="journal article" date="2023" name="bioRxiv">
        <title>Improved chromosome-level genome assembly for marigold (Tagetes erecta).</title>
        <authorList>
            <person name="Jiang F."/>
            <person name="Yuan L."/>
            <person name="Wang S."/>
            <person name="Wang H."/>
            <person name="Xu D."/>
            <person name="Wang A."/>
            <person name="Fan W."/>
        </authorList>
    </citation>
    <scope>NUCLEOTIDE SEQUENCE</scope>
    <source>
        <strain evidence="2">WSJ</strain>
        <tissue evidence="2">Leaf</tissue>
    </source>
</reference>
<proteinExistence type="predicted"/>
<keyword evidence="3" id="KW-1185">Reference proteome</keyword>
<dbReference type="Gene3D" id="2.80.10.50">
    <property type="match status" value="1"/>
</dbReference>
<feature type="domain" description="DUF569" evidence="1">
    <location>
        <begin position="1"/>
        <end position="136"/>
    </location>
</feature>
<dbReference type="Proteomes" id="UP001229421">
    <property type="component" value="Unassembled WGS sequence"/>
</dbReference>
<sequence length="213" mass="24840">MELFQNDMIIRLKNNQGRYLVAQQDEESVSKSRDGSTKNAQWKIEIHDEESVYLKSCYGKYLTASNQPSIPGLVARNLKVIQTLPEKKNTSHLWLPVSLSDPQEPHSVWLTTLHNTYLRAHCGPPPLGNMITHDVLRNDMPNPRNKRILWYIEIVDMPSNTLKHSESIISKMLSTVKSFIFERQKEKVKNRMKVEKETNKGRLLSHKFNWKIF</sequence>
<name>A0AAD8LE19_TARER</name>
<organism evidence="2 3">
    <name type="scientific">Tagetes erecta</name>
    <name type="common">African marigold</name>
    <dbReference type="NCBI Taxonomy" id="13708"/>
    <lineage>
        <taxon>Eukaryota</taxon>
        <taxon>Viridiplantae</taxon>
        <taxon>Streptophyta</taxon>
        <taxon>Embryophyta</taxon>
        <taxon>Tracheophyta</taxon>
        <taxon>Spermatophyta</taxon>
        <taxon>Magnoliopsida</taxon>
        <taxon>eudicotyledons</taxon>
        <taxon>Gunneridae</taxon>
        <taxon>Pentapetalae</taxon>
        <taxon>asterids</taxon>
        <taxon>campanulids</taxon>
        <taxon>Asterales</taxon>
        <taxon>Asteraceae</taxon>
        <taxon>Asteroideae</taxon>
        <taxon>Heliantheae alliance</taxon>
        <taxon>Tageteae</taxon>
        <taxon>Tagetes</taxon>
    </lineage>
</organism>
<protein>
    <recommendedName>
        <fullName evidence="1">DUF569 domain-containing protein</fullName>
    </recommendedName>
</protein>
<gene>
    <name evidence="2" type="ORF">QVD17_06657</name>
</gene>
<evidence type="ECO:0000259" key="1">
    <source>
        <dbReference type="Pfam" id="PF04601"/>
    </source>
</evidence>
<dbReference type="AlphaFoldDB" id="A0AAD8LE19"/>
<dbReference type="PANTHER" id="PTHR31205">
    <property type="entry name" value="ACTIN CROSS-LINKING PROTEIN (DUF569)"/>
    <property type="match status" value="1"/>
</dbReference>
<accession>A0AAD8LE19</accession>
<dbReference type="CDD" id="cd23340">
    <property type="entry name" value="beta-trefoil_FSCN_ACP-like"/>
    <property type="match status" value="1"/>
</dbReference>
<evidence type="ECO:0000313" key="2">
    <source>
        <dbReference type="EMBL" id="KAK1440825.1"/>
    </source>
</evidence>
<comment type="caution">
    <text evidence="2">The sequence shown here is derived from an EMBL/GenBank/DDBJ whole genome shotgun (WGS) entry which is preliminary data.</text>
</comment>
<dbReference type="InterPro" id="IPR007679">
    <property type="entry name" value="DUF569"/>
</dbReference>
<dbReference type="EMBL" id="JAUHHV010000001">
    <property type="protein sequence ID" value="KAK1440825.1"/>
    <property type="molecule type" value="Genomic_DNA"/>
</dbReference>
<dbReference type="SUPFAM" id="SSF50405">
    <property type="entry name" value="Actin-crosslinking proteins"/>
    <property type="match status" value="1"/>
</dbReference>
<dbReference type="PANTHER" id="PTHR31205:SF69">
    <property type="entry name" value="ACTIN CROSS-LINKING PROTEIN (DUF569)"/>
    <property type="match status" value="1"/>
</dbReference>
<dbReference type="Pfam" id="PF04601">
    <property type="entry name" value="DUF569"/>
    <property type="match status" value="1"/>
</dbReference>
<dbReference type="InterPro" id="IPR008999">
    <property type="entry name" value="Actin-crosslinking"/>
</dbReference>
<evidence type="ECO:0000313" key="3">
    <source>
        <dbReference type="Proteomes" id="UP001229421"/>
    </source>
</evidence>